<gene>
    <name evidence="12" type="ORF">ACFO7U_16295</name>
</gene>
<evidence type="ECO:0000256" key="2">
    <source>
        <dbReference type="ARBA" id="ARBA00000381"/>
    </source>
</evidence>
<comment type="caution">
    <text evidence="12">The sequence shown here is derived from an EMBL/GenBank/DDBJ whole genome shotgun (WGS) entry which is preliminary data.</text>
</comment>
<name>A0ABV9PV56_9ACTN</name>
<dbReference type="Proteomes" id="UP001595836">
    <property type="component" value="Unassembled WGS sequence"/>
</dbReference>
<evidence type="ECO:0000256" key="8">
    <source>
        <dbReference type="RuleBase" id="RU362028"/>
    </source>
</evidence>
<sequence length="330" mass="36558">MSVRRSSSAATGSAVSHPRQTIVVDDQHAGRRLDKFLRSRLKGVPAGLLFQQLRRGKLRVNGRRAEQSYRLVEGDEIEIPPLTAGARATRMTRPPSATVEALRRAVLYEDPDVLVVDKPAGLAVHRGTDVPFGVIETLRYLRPDLPELELGHRIDRDTSGVLVLAKAPSMLRHLHEMLRDREEDIERHYLAVVVGSWPSDRTVLRAPLLRRDAEVVVHPDGQRAETHVKVRRRVGTRATLVSVRLLTGRKHQIRVHLQEAGHPIVGDVRYGDPRVNAALAARGATGLHLHAESLRIPLPDGDELVVSAPVPAVWERLLGGLVRRAGSRLA</sequence>
<feature type="region of interest" description="Disordered" evidence="9">
    <location>
        <begin position="1"/>
        <end position="22"/>
    </location>
</feature>
<dbReference type="PANTHER" id="PTHR21600:SF92">
    <property type="entry name" value="RIBOSOMAL LARGE SUBUNIT PSEUDOURIDINE SYNTHASE C"/>
    <property type="match status" value="1"/>
</dbReference>
<evidence type="ECO:0000313" key="12">
    <source>
        <dbReference type="EMBL" id="MFC4756334.1"/>
    </source>
</evidence>
<dbReference type="InterPro" id="IPR006225">
    <property type="entry name" value="PsdUridine_synth_RluC/D"/>
</dbReference>
<dbReference type="PROSITE" id="PS50889">
    <property type="entry name" value="S4"/>
    <property type="match status" value="1"/>
</dbReference>
<dbReference type="InterPro" id="IPR050188">
    <property type="entry name" value="RluA_PseudoU_synthase"/>
</dbReference>
<dbReference type="InterPro" id="IPR002942">
    <property type="entry name" value="S4_RNA-bd"/>
</dbReference>
<dbReference type="Pfam" id="PF00849">
    <property type="entry name" value="PseudoU_synth_2"/>
    <property type="match status" value="1"/>
</dbReference>
<feature type="compositionally biased region" description="Polar residues" evidence="9">
    <location>
        <begin position="1"/>
        <end position="14"/>
    </location>
</feature>
<dbReference type="SUPFAM" id="SSF55174">
    <property type="entry name" value="Alpha-L RNA-binding motif"/>
    <property type="match status" value="1"/>
</dbReference>
<dbReference type="Gene3D" id="3.30.2350.10">
    <property type="entry name" value="Pseudouridine synthase"/>
    <property type="match status" value="1"/>
</dbReference>
<evidence type="ECO:0000313" key="13">
    <source>
        <dbReference type="Proteomes" id="UP001595836"/>
    </source>
</evidence>
<evidence type="ECO:0000259" key="11">
    <source>
        <dbReference type="Pfam" id="PF01479"/>
    </source>
</evidence>
<dbReference type="RefSeq" id="WP_344993545.1">
    <property type="nucleotide sequence ID" value="NZ_BAABCD010000021.1"/>
</dbReference>
<protein>
    <recommendedName>
        <fullName evidence="8">Pseudouridine synthase</fullName>
        <ecNumber evidence="8">5.4.99.-</ecNumber>
    </recommendedName>
</protein>
<keyword evidence="5" id="KW-0698">rRNA processing</keyword>
<dbReference type="Gene3D" id="3.10.290.10">
    <property type="entry name" value="RNA-binding S4 domain"/>
    <property type="match status" value="1"/>
</dbReference>
<dbReference type="InterPro" id="IPR020103">
    <property type="entry name" value="PsdUridine_synth_cat_dom_sf"/>
</dbReference>
<dbReference type="CDD" id="cd00165">
    <property type="entry name" value="S4"/>
    <property type="match status" value="1"/>
</dbReference>
<evidence type="ECO:0000256" key="4">
    <source>
        <dbReference type="ARBA" id="ARBA00010876"/>
    </source>
</evidence>
<feature type="domain" description="RNA-binding S4" evidence="11">
    <location>
        <begin position="31"/>
        <end position="77"/>
    </location>
</feature>
<dbReference type="CDD" id="cd02869">
    <property type="entry name" value="PseudoU_synth_RluA_like"/>
    <property type="match status" value="1"/>
</dbReference>
<dbReference type="NCBIfam" id="TIGR00005">
    <property type="entry name" value="rluA_subfam"/>
    <property type="match status" value="1"/>
</dbReference>
<feature type="domain" description="Pseudouridine synthase RsuA/RluA-like" evidence="10">
    <location>
        <begin position="112"/>
        <end position="258"/>
    </location>
</feature>
<dbReference type="Pfam" id="PF01479">
    <property type="entry name" value="S4"/>
    <property type="match status" value="1"/>
</dbReference>
<comment type="catalytic activity">
    <reaction evidence="1 8">
        <text>a uridine in RNA = a pseudouridine in RNA</text>
        <dbReference type="Rhea" id="RHEA:48348"/>
        <dbReference type="Rhea" id="RHEA-COMP:12068"/>
        <dbReference type="Rhea" id="RHEA-COMP:12069"/>
        <dbReference type="ChEBI" id="CHEBI:65314"/>
        <dbReference type="ChEBI" id="CHEBI:65315"/>
    </reaction>
</comment>
<keyword evidence="13" id="KW-1185">Reference proteome</keyword>
<comment type="catalytic activity">
    <reaction evidence="2">
        <text>uridine(955/2504/2580) in 23S rRNA = pseudouridine(955/2504/2580) in 23S rRNA</text>
        <dbReference type="Rhea" id="RHEA:42528"/>
        <dbReference type="Rhea" id="RHEA-COMP:10099"/>
        <dbReference type="Rhea" id="RHEA-COMP:10100"/>
        <dbReference type="ChEBI" id="CHEBI:65314"/>
        <dbReference type="ChEBI" id="CHEBI:65315"/>
        <dbReference type="EC" id="5.4.99.24"/>
    </reaction>
</comment>
<comment type="similarity">
    <text evidence="4 8">Belongs to the pseudouridine synthase RluA family.</text>
</comment>
<evidence type="ECO:0000259" key="10">
    <source>
        <dbReference type="Pfam" id="PF00849"/>
    </source>
</evidence>
<proteinExistence type="inferred from homology"/>
<dbReference type="EMBL" id="JBHSHP010000059">
    <property type="protein sequence ID" value="MFC4756334.1"/>
    <property type="molecule type" value="Genomic_DNA"/>
</dbReference>
<evidence type="ECO:0000256" key="9">
    <source>
        <dbReference type="SAM" id="MobiDB-lite"/>
    </source>
</evidence>
<keyword evidence="7" id="KW-0694">RNA-binding</keyword>
<organism evidence="12 13">
    <name type="scientific">Dietzia aurantiaca</name>
    <dbReference type="NCBI Taxonomy" id="983873"/>
    <lineage>
        <taxon>Bacteria</taxon>
        <taxon>Bacillati</taxon>
        <taxon>Actinomycetota</taxon>
        <taxon>Actinomycetes</taxon>
        <taxon>Mycobacteriales</taxon>
        <taxon>Dietziaceae</taxon>
        <taxon>Dietzia</taxon>
    </lineage>
</organism>
<keyword evidence="6 8" id="KW-0413">Isomerase</keyword>
<evidence type="ECO:0000256" key="3">
    <source>
        <dbReference type="ARBA" id="ARBA00002876"/>
    </source>
</evidence>
<dbReference type="EC" id="5.4.99.-" evidence="8"/>
<reference evidence="13" key="1">
    <citation type="journal article" date="2019" name="Int. J. Syst. Evol. Microbiol.">
        <title>The Global Catalogue of Microorganisms (GCM) 10K type strain sequencing project: providing services to taxonomists for standard genome sequencing and annotation.</title>
        <authorList>
            <consortium name="The Broad Institute Genomics Platform"/>
            <consortium name="The Broad Institute Genome Sequencing Center for Infectious Disease"/>
            <person name="Wu L."/>
            <person name="Ma J."/>
        </authorList>
    </citation>
    <scope>NUCLEOTIDE SEQUENCE [LARGE SCALE GENOMIC DNA]</scope>
    <source>
        <strain evidence="13">JCM 11882</strain>
    </source>
</reference>
<comment type="function">
    <text evidence="3">Responsible for synthesis of pseudouridine from uracil at positions 955, 2504 and 2580 in 23S ribosomal RNA.</text>
</comment>
<evidence type="ECO:0000256" key="1">
    <source>
        <dbReference type="ARBA" id="ARBA00000073"/>
    </source>
</evidence>
<dbReference type="PANTHER" id="PTHR21600">
    <property type="entry name" value="MITOCHONDRIAL RNA PSEUDOURIDINE SYNTHASE"/>
    <property type="match status" value="1"/>
</dbReference>
<evidence type="ECO:0000256" key="7">
    <source>
        <dbReference type="PROSITE-ProRule" id="PRU00182"/>
    </source>
</evidence>
<dbReference type="SUPFAM" id="SSF55120">
    <property type="entry name" value="Pseudouridine synthase"/>
    <property type="match status" value="1"/>
</dbReference>
<dbReference type="InterPro" id="IPR006145">
    <property type="entry name" value="PsdUridine_synth_RsuA/RluA"/>
</dbReference>
<accession>A0ABV9PV56</accession>
<evidence type="ECO:0000256" key="6">
    <source>
        <dbReference type="ARBA" id="ARBA00023235"/>
    </source>
</evidence>
<evidence type="ECO:0000256" key="5">
    <source>
        <dbReference type="ARBA" id="ARBA00022552"/>
    </source>
</evidence>
<dbReference type="InterPro" id="IPR036986">
    <property type="entry name" value="S4_RNA-bd_sf"/>
</dbReference>